<dbReference type="EMBL" id="CP035494">
    <property type="protein sequence ID" value="QAY60435.1"/>
    <property type="molecule type" value="Genomic_DNA"/>
</dbReference>
<proteinExistence type="predicted"/>
<name>A0A4P6EDT7_9MICO</name>
<protein>
    <submittedName>
        <fullName evidence="1">Uncharacterized protein</fullName>
    </submittedName>
</protein>
<dbReference type="PROSITE" id="PS51257">
    <property type="entry name" value="PROKAR_LIPOPROTEIN"/>
    <property type="match status" value="1"/>
</dbReference>
<reference evidence="1 2" key="1">
    <citation type="submission" date="2019-01" db="EMBL/GenBank/DDBJ databases">
        <title>Genome sequencing of strain DFW100M-13.</title>
        <authorList>
            <person name="Heo J."/>
            <person name="Kim S.-J."/>
            <person name="Kim J.-S."/>
            <person name="Hong S.-B."/>
            <person name="Kwon S.-W."/>
        </authorList>
    </citation>
    <scope>NUCLEOTIDE SEQUENCE [LARGE SCALE GENOMIC DNA]</scope>
    <source>
        <strain evidence="1 2">DFW100M-13</strain>
    </source>
</reference>
<accession>A0A4P6EDT7</accession>
<evidence type="ECO:0000313" key="2">
    <source>
        <dbReference type="Proteomes" id="UP000293995"/>
    </source>
</evidence>
<organism evidence="1 2">
    <name type="scientific">Microbacterium protaetiae</name>
    <dbReference type="NCBI Taxonomy" id="2509458"/>
    <lineage>
        <taxon>Bacteria</taxon>
        <taxon>Bacillati</taxon>
        <taxon>Actinomycetota</taxon>
        <taxon>Actinomycetes</taxon>
        <taxon>Micrococcales</taxon>
        <taxon>Microbacteriaceae</taxon>
        <taxon>Microbacterium</taxon>
    </lineage>
</organism>
<dbReference type="KEGG" id="mprt:ET475_10845"/>
<dbReference type="Proteomes" id="UP000293995">
    <property type="component" value="Chromosome"/>
</dbReference>
<evidence type="ECO:0000313" key="1">
    <source>
        <dbReference type="EMBL" id="QAY60435.1"/>
    </source>
</evidence>
<sequence>MPAQRCSGAARGIPLVIVLVAGMGLLSACSGAAAPKTTPPPDTEKDIARWALPFDGYSPTNAQTMALLYARSLVASRCMQRDNVPWVVPPMNPEYSQGESYNDYGFRLSSPALAKKWGFHQAPARNTFASNGLTYPGRPTDPQEGAVYDRCFADAENAVPADARAALHPPRIPSQDTTADVRAAAVRWHTCMLPAGVSDLPDDPLDFPTSSLIAEFGLDGDAAPGAPETISMAERRLALKDAQCRESSGYLDALYGAEWAAEEAYIADHGDEFAQAAQNMQALRKYISDTIGSLGGA</sequence>
<dbReference type="OrthoDB" id="3253805at2"/>
<dbReference type="AlphaFoldDB" id="A0A4P6EDT7"/>
<keyword evidence="2" id="KW-1185">Reference proteome</keyword>
<gene>
    <name evidence="1" type="ORF">ET475_10845</name>
</gene>